<evidence type="ECO:0000259" key="2">
    <source>
        <dbReference type="Pfam" id="PF00440"/>
    </source>
</evidence>
<reference evidence="3 4" key="1">
    <citation type="submission" date="2015-11" db="EMBL/GenBank/DDBJ databases">
        <title>Draft genome sequences of new species of the genus Lactobacillus isolated from orchardgrass silage.</title>
        <authorList>
            <person name="Tohno M."/>
            <person name="Tanizawa Y."/>
            <person name="Arita M."/>
        </authorList>
    </citation>
    <scope>NUCLEOTIDE SEQUENCE [LARGE SCALE GENOMIC DNA]</scope>
    <source>
        <strain evidence="3 4">IWT126</strain>
    </source>
</reference>
<dbReference type="Gene3D" id="1.10.357.10">
    <property type="entry name" value="Tetracycline Repressor, domain 2"/>
    <property type="match status" value="1"/>
</dbReference>
<dbReference type="RefSeq" id="WP_089137067.1">
    <property type="nucleotide sequence ID" value="NZ_BCMG01000010.1"/>
</dbReference>
<dbReference type="Proteomes" id="UP000198402">
    <property type="component" value="Unassembled WGS sequence"/>
</dbReference>
<evidence type="ECO:0000256" key="1">
    <source>
        <dbReference type="ARBA" id="ARBA00023125"/>
    </source>
</evidence>
<evidence type="ECO:0000313" key="4">
    <source>
        <dbReference type="Proteomes" id="UP000198402"/>
    </source>
</evidence>
<keyword evidence="1" id="KW-0238">DNA-binding</keyword>
<dbReference type="Pfam" id="PF00440">
    <property type="entry name" value="TetR_N"/>
    <property type="match status" value="1"/>
</dbReference>
<proteinExistence type="predicted"/>
<name>A0A1Z5IJH7_9LACO</name>
<organism evidence="3 4">
    <name type="scientific">Secundilactobacillus silagei JCM 19001</name>
    <dbReference type="NCBI Taxonomy" id="1302250"/>
    <lineage>
        <taxon>Bacteria</taxon>
        <taxon>Bacillati</taxon>
        <taxon>Bacillota</taxon>
        <taxon>Bacilli</taxon>
        <taxon>Lactobacillales</taxon>
        <taxon>Lactobacillaceae</taxon>
        <taxon>Secundilactobacillus</taxon>
    </lineage>
</organism>
<feature type="domain" description="HTH tetR-type" evidence="2">
    <location>
        <begin position="13"/>
        <end position="57"/>
    </location>
</feature>
<dbReference type="AlphaFoldDB" id="A0A1Z5IJH7"/>
<protein>
    <submittedName>
        <fullName evidence="3">TetR family transcriptional regulator</fullName>
    </submittedName>
</protein>
<dbReference type="OrthoDB" id="9814200at2"/>
<dbReference type="GO" id="GO:0003677">
    <property type="term" value="F:DNA binding"/>
    <property type="evidence" value="ECO:0007669"/>
    <property type="project" value="UniProtKB-KW"/>
</dbReference>
<keyword evidence="4" id="KW-1185">Reference proteome</keyword>
<evidence type="ECO:0000313" key="3">
    <source>
        <dbReference type="EMBL" id="GAX01927.1"/>
    </source>
</evidence>
<dbReference type="SUPFAM" id="SSF46689">
    <property type="entry name" value="Homeodomain-like"/>
    <property type="match status" value="1"/>
</dbReference>
<dbReference type="STRING" id="1302250.GCA_001313225_01319"/>
<comment type="caution">
    <text evidence="3">The sequence shown here is derived from an EMBL/GenBank/DDBJ whole genome shotgun (WGS) entry which is preliminary data.</text>
</comment>
<dbReference type="EMBL" id="BCMG01000010">
    <property type="protein sequence ID" value="GAX01927.1"/>
    <property type="molecule type" value="Genomic_DNA"/>
</dbReference>
<accession>A0A1Z5IJH7</accession>
<dbReference type="InterPro" id="IPR001647">
    <property type="entry name" value="HTH_TetR"/>
</dbReference>
<gene>
    <name evidence="3" type="primary">tetR_21</name>
    <name evidence="3" type="ORF">IWT126_01991</name>
</gene>
<dbReference type="InterPro" id="IPR009057">
    <property type="entry name" value="Homeodomain-like_sf"/>
</dbReference>
<sequence>MTKEKTFSRRQFISVSKALFATQGYTGTTTREIIQQVGGAAKGLLYYYFPGGKREILGCILKQNGLEKLGHLEVDLSRVSTTAELETALMTTFKQIETIFQDQAIYQLFVIAVRERLLLTDEEASIVTQAWQQLSETLGNALSNCQVSSKLGTEACHVLGQVIVSIFQKTINDVLLIRNNQQLSNQVYGQIQTEIHYLLSA</sequence>